<dbReference type="STRING" id="1227496.C489_05663"/>
<gene>
    <name evidence="3" type="ORF">C489_05663</name>
</gene>
<comment type="caution">
    <text evidence="3">The sequence shown here is derived from an EMBL/GenBank/DDBJ whole genome shotgun (WGS) entry which is preliminary data.</text>
</comment>
<feature type="compositionally biased region" description="Polar residues" evidence="1">
    <location>
        <begin position="85"/>
        <end position="98"/>
    </location>
</feature>
<sequence>MNLAQWITAVLVIVVLGVSLLNPGGWIIALLIVVAILLFYAGIEFIPEYLLVTNQGKNARKDKRRKRRSRGLNPFSRSSKRESNSHQSQTQTEGGRDE</sequence>
<protein>
    <submittedName>
        <fullName evidence="3">Uncharacterized protein</fullName>
    </submittedName>
</protein>
<dbReference type="Proteomes" id="UP000011632">
    <property type="component" value="Unassembled WGS sequence"/>
</dbReference>
<evidence type="ECO:0000313" key="4">
    <source>
        <dbReference type="Proteomes" id="UP000011632"/>
    </source>
</evidence>
<feature type="transmembrane region" description="Helical" evidence="2">
    <location>
        <begin position="27"/>
        <end position="51"/>
    </location>
</feature>
<evidence type="ECO:0000313" key="3">
    <source>
        <dbReference type="EMBL" id="ELY68828.1"/>
    </source>
</evidence>
<dbReference type="RefSeq" id="WP_006430190.1">
    <property type="nucleotide sequence ID" value="NZ_AOID01000019.1"/>
</dbReference>
<organism evidence="3 4">
    <name type="scientific">Natrinema versiforme JCM 10478</name>
    <dbReference type="NCBI Taxonomy" id="1227496"/>
    <lineage>
        <taxon>Archaea</taxon>
        <taxon>Methanobacteriati</taxon>
        <taxon>Methanobacteriota</taxon>
        <taxon>Stenosarchaea group</taxon>
        <taxon>Halobacteria</taxon>
        <taxon>Halobacteriales</taxon>
        <taxon>Natrialbaceae</taxon>
        <taxon>Natrinema</taxon>
    </lineage>
</organism>
<keyword evidence="2" id="KW-1133">Transmembrane helix</keyword>
<evidence type="ECO:0000256" key="1">
    <source>
        <dbReference type="SAM" id="MobiDB-lite"/>
    </source>
</evidence>
<evidence type="ECO:0000256" key="2">
    <source>
        <dbReference type="SAM" id="Phobius"/>
    </source>
</evidence>
<dbReference type="PATRIC" id="fig|1227496.3.peg.1143"/>
<proteinExistence type="predicted"/>
<keyword evidence="2" id="KW-0812">Transmembrane</keyword>
<keyword evidence="4" id="KW-1185">Reference proteome</keyword>
<feature type="region of interest" description="Disordered" evidence="1">
    <location>
        <begin position="57"/>
        <end position="98"/>
    </location>
</feature>
<feature type="compositionally biased region" description="Basic residues" evidence="1">
    <location>
        <begin position="58"/>
        <end position="70"/>
    </location>
</feature>
<dbReference type="AlphaFoldDB" id="L9Y7B4"/>
<dbReference type="EMBL" id="AOID01000019">
    <property type="protein sequence ID" value="ELY68828.1"/>
    <property type="molecule type" value="Genomic_DNA"/>
</dbReference>
<reference evidence="3 4" key="1">
    <citation type="journal article" date="2014" name="PLoS Genet.">
        <title>Phylogenetically driven sequencing of extremely halophilic archaea reveals strategies for static and dynamic osmo-response.</title>
        <authorList>
            <person name="Becker E.A."/>
            <person name="Seitzer P.M."/>
            <person name="Tritt A."/>
            <person name="Larsen D."/>
            <person name="Krusor M."/>
            <person name="Yao A.I."/>
            <person name="Wu D."/>
            <person name="Madern D."/>
            <person name="Eisen J.A."/>
            <person name="Darling A.E."/>
            <person name="Facciotti M.T."/>
        </authorList>
    </citation>
    <scope>NUCLEOTIDE SEQUENCE [LARGE SCALE GENOMIC DNA]</scope>
    <source>
        <strain evidence="3 4">JCM 10478</strain>
    </source>
</reference>
<name>L9Y7B4_9EURY</name>
<accession>L9Y7B4</accession>
<keyword evidence="2" id="KW-0472">Membrane</keyword>